<evidence type="ECO:0000313" key="2">
    <source>
        <dbReference type="EMBL" id="RPB12884.1"/>
    </source>
</evidence>
<dbReference type="InParanoid" id="A0A3N4KQL9"/>
<dbReference type="STRING" id="1392247.A0A3N4KQL9"/>
<dbReference type="AlphaFoldDB" id="A0A3N4KQL9"/>
<sequence length="464" mass="53601">MSRKFMSKPPDRERLRSGFIIPTYEEDMLPLKPPRKKKLRQSFITDFVIEEGTGAIKAVQLAEILPYQYQPVTSRESHPDPPQKGTKRARKHMTDRDIEKRLSNDMLLSASNLAECESARKRGDKVFTQTCGEKCHVVEVFFEVDLDSMPSKQKPKFHTDHYPTIEIPAGAVYTALDCNLRRIFVYFNKGIETVYGAQISQRVLDDTTWNIKEYTHINPPEFPKDPNPNIDWGAFILSDPWDCLSRGDISGVYHWGCWRESEEDFCLTTDSIMVPDCVKPVLDDFTKTLGNMTRAHRILLGAVDKDYRDKGERMITGMRMGLKFPWVTDDNDCFSLRTCMVNAQVDQYYGDAFSNDEDAWLVMTPLGEFKGGELCVKELGRKFPHSHGTVGFIRAAKLEFFTARWTGERYSLECLQSMQIPEWAKIRIRRPNRRVTLVGEENYDVYDIDEDGEEFVWMDDSLVV</sequence>
<proteinExistence type="predicted"/>
<protein>
    <submittedName>
        <fullName evidence="2">Uncharacterized protein</fullName>
    </submittedName>
</protein>
<name>A0A3N4KQL9_9PEZI</name>
<dbReference type="Proteomes" id="UP000277580">
    <property type="component" value="Unassembled WGS sequence"/>
</dbReference>
<dbReference type="EMBL" id="ML119126">
    <property type="protein sequence ID" value="RPB12884.1"/>
    <property type="molecule type" value="Genomic_DNA"/>
</dbReference>
<accession>A0A3N4KQL9</accession>
<evidence type="ECO:0000256" key="1">
    <source>
        <dbReference type="SAM" id="MobiDB-lite"/>
    </source>
</evidence>
<dbReference type="OrthoDB" id="4638065at2759"/>
<dbReference type="Gene3D" id="3.60.130.30">
    <property type="match status" value="1"/>
</dbReference>
<evidence type="ECO:0000313" key="3">
    <source>
        <dbReference type="Proteomes" id="UP000277580"/>
    </source>
</evidence>
<reference evidence="2 3" key="1">
    <citation type="journal article" date="2018" name="Nat. Ecol. Evol.">
        <title>Pezizomycetes genomes reveal the molecular basis of ectomycorrhizal truffle lifestyle.</title>
        <authorList>
            <person name="Murat C."/>
            <person name="Payen T."/>
            <person name="Noel B."/>
            <person name="Kuo A."/>
            <person name="Morin E."/>
            <person name="Chen J."/>
            <person name="Kohler A."/>
            <person name="Krizsan K."/>
            <person name="Balestrini R."/>
            <person name="Da Silva C."/>
            <person name="Montanini B."/>
            <person name="Hainaut M."/>
            <person name="Levati E."/>
            <person name="Barry K.W."/>
            <person name="Belfiori B."/>
            <person name="Cichocki N."/>
            <person name="Clum A."/>
            <person name="Dockter R.B."/>
            <person name="Fauchery L."/>
            <person name="Guy J."/>
            <person name="Iotti M."/>
            <person name="Le Tacon F."/>
            <person name="Lindquist E.A."/>
            <person name="Lipzen A."/>
            <person name="Malagnac F."/>
            <person name="Mello A."/>
            <person name="Molinier V."/>
            <person name="Miyauchi S."/>
            <person name="Poulain J."/>
            <person name="Riccioni C."/>
            <person name="Rubini A."/>
            <person name="Sitrit Y."/>
            <person name="Splivallo R."/>
            <person name="Traeger S."/>
            <person name="Wang M."/>
            <person name="Zifcakova L."/>
            <person name="Wipf D."/>
            <person name="Zambonelli A."/>
            <person name="Paolocci F."/>
            <person name="Nowrousian M."/>
            <person name="Ottonello S."/>
            <person name="Baldrian P."/>
            <person name="Spatafora J.W."/>
            <person name="Henrissat B."/>
            <person name="Nagy L.G."/>
            <person name="Aury J.M."/>
            <person name="Wincker P."/>
            <person name="Grigoriev I.V."/>
            <person name="Bonfante P."/>
            <person name="Martin F.M."/>
        </authorList>
    </citation>
    <scope>NUCLEOTIDE SEQUENCE [LARGE SCALE GENOMIC DNA]</scope>
    <source>
        <strain evidence="2 3">CCBAS932</strain>
    </source>
</reference>
<feature type="region of interest" description="Disordered" evidence="1">
    <location>
        <begin position="72"/>
        <end position="95"/>
    </location>
</feature>
<organism evidence="2 3">
    <name type="scientific">Morchella conica CCBAS932</name>
    <dbReference type="NCBI Taxonomy" id="1392247"/>
    <lineage>
        <taxon>Eukaryota</taxon>
        <taxon>Fungi</taxon>
        <taxon>Dikarya</taxon>
        <taxon>Ascomycota</taxon>
        <taxon>Pezizomycotina</taxon>
        <taxon>Pezizomycetes</taxon>
        <taxon>Pezizales</taxon>
        <taxon>Morchellaceae</taxon>
        <taxon>Morchella</taxon>
    </lineage>
</organism>
<keyword evidence="3" id="KW-1185">Reference proteome</keyword>
<gene>
    <name evidence="2" type="ORF">P167DRAFT_545208</name>
</gene>